<protein>
    <submittedName>
        <fullName evidence="7">Protein Sna2p</fullName>
    </submittedName>
</protein>
<dbReference type="PANTHER" id="PTHR21659">
    <property type="entry name" value="HYDROPHOBIC PROTEIN RCI2 LOW TEMPERATURE AND SALT RESPONSIVE PROTEIN LTI6 -RELATED"/>
    <property type="match status" value="1"/>
</dbReference>
<keyword evidence="5 6" id="KW-0472">Membrane</keyword>
<evidence type="ECO:0000313" key="8">
    <source>
        <dbReference type="Proteomes" id="UP000837801"/>
    </source>
</evidence>
<sequence length="81" mass="9371">MHARDWLLVLIGFFIPPIPVLIKRGFFSADFWINILLCILGFIPGLLHSYYIISLYPYRETYARLGGDGHDNRVNDYGSTH</sequence>
<accession>A0A9P0QSI7</accession>
<dbReference type="AlphaFoldDB" id="A0A9P0QSI7"/>
<evidence type="ECO:0000256" key="4">
    <source>
        <dbReference type="ARBA" id="ARBA00022989"/>
    </source>
</evidence>
<organism evidence="7 8">
    <name type="scientific">[Candida] railenensis</name>
    <dbReference type="NCBI Taxonomy" id="45579"/>
    <lineage>
        <taxon>Eukaryota</taxon>
        <taxon>Fungi</taxon>
        <taxon>Dikarya</taxon>
        <taxon>Ascomycota</taxon>
        <taxon>Saccharomycotina</taxon>
        <taxon>Pichiomycetes</taxon>
        <taxon>Debaryomycetaceae</taxon>
        <taxon>Kurtzmaniella</taxon>
    </lineage>
</organism>
<evidence type="ECO:0000256" key="3">
    <source>
        <dbReference type="ARBA" id="ARBA00022692"/>
    </source>
</evidence>
<gene>
    <name evidence="7" type="ORF">CLIB1423_14S02806</name>
</gene>
<feature type="transmembrane region" description="Helical" evidence="6">
    <location>
        <begin position="6"/>
        <end position="22"/>
    </location>
</feature>
<dbReference type="Pfam" id="PF01679">
    <property type="entry name" value="Pmp3"/>
    <property type="match status" value="1"/>
</dbReference>
<dbReference type="Proteomes" id="UP000837801">
    <property type="component" value="Unassembled WGS sequence"/>
</dbReference>
<keyword evidence="4 6" id="KW-1133">Transmembrane helix</keyword>
<dbReference type="EMBL" id="CAKXYY010000014">
    <property type="protein sequence ID" value="CAH2354131.1"/>
    <property type="molecule type" value="Genomic_DNA"/>
</dbReference>
<evidence type="ECO:0000313" key="7">
    <source>
        <dbReference type="EMBL" id="CAH2354131.1"/>
    </source>
</evidence>
<evidence type="ECO:0000256" key="1">
    <source>
        <dbReference type="ARBA" id="ARBA00004370"/>
    </source>
</evidence>
<keyword evidence="8" id="KW-1185">Reference proteome</keyword>
<evidence type="ECO:0000256" key="5">
    <source>
        <dbReference type="ARBA" id="ARBA00023136"/>
    </source>
</evidence>
<dbReference type="PANTHER" id="PTHR21659:SF112">
    <property type="entry name" value="PROTEIN SNA2-RELATED"/>
    <property type="match status" value="1"/>
</dbReference>
<proteinExistence type="inferred from homology"/>
<dbReference type="GO" id="GO:0016020">
    <property type="term" value="C:membrane"/>
    <property type="evidence" value="ECO:0007669"/>
    <property type="project" value="UniProtKB-SubCell"/>
</dbReference>
<comment type="caution">
    <text evidence="7">The sequence shown here is derived from an EMBL/GenBank/DDBJ whole genome shotgun (WGS) entry which is preliminary data.</text>
</comment>
<comment type="similarity">
    <text evidence="2">Belongs to the UPF0057 (PMP3) family.</text>
</comment>
<evidence type="ECO:0000256" key="6">
    <source>
        <dbReference type="SAM" id="Phobius"/>
    </source>
</evidence>
<keyword evidence="3 6" id="KW-0812">Transmembrane</keyword>
<reference evidence="7" key="1">
    <citation type="submission" date="2022-03" db="EMBL/GenBank/DDBJ databases">
        <authorList>
            <person name="Legras J.-L."/>
            <person name="Devillers H."/>
            <person name="Grondin C."/>
        </authorList>
    </citation>
    <scope>NUCLEOTIDE SEQUENCE</scope>
    <source>
        <strain evidence="7">CLIB 1423</strain>
    </source>
</reference>
<dbReference type="InterPro" id="IPR000612">
    <property type="entry name" value="PMP3"/>
</dbReference>
<dbReference type="OrthoDB" id="2802411at2759"/>
<feature type="transmembrane region" description="Helical" evidence="6">
    <location>
        <begin position="31"/>
        <end position="53"/>
    </location>
</feature>
<comment type="subcellular location">
    <subcellularLocation>
        <location evidence="1">Membrane</location>
    </subcellularLocation>
</comment>
<name>A0A9P0QSI7_9ASCO</name>
<evidence type="ECO:0000256" key="2">
    <source>
        <dbReference type="ARBA" id="ARBA00009530"/>
    </source>
</evidence>